<dbReference type="RefSeq" id="WP_021918694.1">
    <property type="nucleotide sequence ID" value="NZ_CAKXKJ010000006.1"/>
</dbReference>
<protein>
    <submittedName>
        <fullName evidence="2">Methyltransferase domain-containing protein</fullName>
    </submittedName>
</protein>
<keyword evidence="2" id="KW-0808">Transferase</keyword>
<reference evidence="2 3" key="1">
    <citation type="submission" date="2018-07" db="EMBL/GenBank/DDBJ databases">
        <title>GABA Modulating Bacteria of the Human Gut Microbiota.</title>
        <authorList>
            <person name="Strandwitz P."/>
            <person name="Kim K.H."/>
            <person name="Terekhova D."/>
            <person name="Liu J.K."/>
            <person name="Sharma A."/>
            <person name="Levering J."/>
            <person name="Mcdonald D."/>
            <person name="Dietrich D."/>
            <person name="Ramadhar T.R."/>
            <person name="Lekbua A."/>
            <person name="Mroue N."/>
            <person name="Liston C."/>
            <person name="Stewart E.J."/>
            <person name="Dubin M.J."/>
            <person name="Zengler K."/>
            <person name="Knight R."/>
            <person name="Gilbert J.A."/>
            <person name="Clardy J."/>
            <person name="Lewis K."/>
        </authorList>
    </citation>
    <scope>NUCLEOTIDE SEQUENCE [LARGE SCALE GENOMIC DNA]</scope>
    <source>
        <strain evidence="2 3">KLE1738</strain>
    </source>
</reference>
<sequence length="216" mass="23527">MESVEFLGRYRLTQSDACFKLGRDSVLLARFCTLRPRWSVCDLGCGVGSLLLLLSQREEALDRVGVELDPVAAGLARRNLSDNGLEGQVLTGDLRDRALLKGDRFQLVIANPPYFRAGSGKSGGQARMDDTCPVDDLCRAAGRLAKTGGRFALVYRPERLAELFAALRGARLEPKRLQLLSYGPSSPPYAVLVEAVKEGGPGLEILPVHYQTESAH</sequence>
<dbReference type="InterPro" id="IPR002052">
    <property type="entry name" value="DNA_methylase_N6_adenine_CS"/>
</dbReference>
<dbReference type="CDD" id="cd02440">
    <property type="entry name" value="AdoMet_MTases"/>
    <property type="match status" value="1"/>
</dbReference>
<name>A0A3E2B486_9FIRM</name>
<dbReference type="GO" id="GO:0032259">
    <property type="term" value="P:methylation"/>
    <property type="evidence" value="ECO:0007669"/>
    <property type="project" value="UniProtKB-KW"/>
</dbReference>
<evidence type="ECO:0000313" key="2">
    <source>
        <dbReference type="EMBL" id="RFT06804.1"/>
    </source>
</evidence>
<dbReference type="InterPro" id="IPR007848">
    <property type="entry name" value="Small_mtfrase_dom"/>
</dbReference>
<keyword evidence="3" id="KW-1185">Reference proteome</keyword>
<dbReference type="GO" id="GO:0008757">
    <property type="term" value="F:S-adenosylmethionine-dependent methyltransferase activity"/>
    <property type="evidence" value="ECO:0007669"/>
    <property type="project" value="UniProtKB-ARBA"/>
</dbReference>
<dbReference type="PANTHER" id="PTHR47739:SF1">
    <property type="entry name" value="TRNA1(VAL) (ADENINE(37)-N6)-METHYLTRANSFERASE"/>
    <property type="match status" value="1"/>
</dbReference>
<evidence type="ECO:0000259" key="1">
    <source>
        <dbReference type="Pfam" id="PF05175"/>
    </source>
</evidence>
<dbReference type="Proteomes" id="UP000260649">
    <property type="component" value="Unassembled WGS sequence"/>
</dbReference>
<dbReference type="GO" id="GO:0008170">
    <property type="term" value="F:N-methyltransferase activity"/>
    <property type="evidence" value="ECO:0007669"/>
    <property type="project" value="UniProtKB-ARBA"/>
</dbReference>
<dbReference type="AlphaFoldDB" id="A0A3E2B486"/>
<dbReference type="InterPro" id="IPR029063">
    <property type="entry name" value="SAM-dependent_MTases_sf"/>
</dbReference>
<dbReference type="PANTHER" id="PTHR47739">
    <property type="entry name" value="TRNA1(VAL) (ADENINE(37)-N6)-METHYLTRANSFERASE"/>
    <property type="match status" value="1"/>
</dbReference>
<evidence type="ECO:0000313" key="3">
    <source>
        <dbReference type="Proteomes" id="UP000260649"/>
    </source>
</evidence>
<dbReference type="Pfam" id="PF05175">
    <property type="entry name" value="MTS"/>
    <property type="match status" value="1"/>
</dbReference>
<dbReference type="OrthoDB" id="9777257at2"/>
<dbReference type="InterPro" id="IPR050210">
    <property type="entry name" value="tRNA_Adenine-N(6)_MTase"/>
</dbReference>
<gene>
    <name evidence="2" type="ORF">DV520_04965</name>
</gene>
<dbReference type="SUPFAM" id="SSF53335">
    <property type="entry name" value="S-adenosyl-L-methionine-dependent methyltransferases"/>
    <property type="match status" value="1"/>
</dbReference>
<dbReference type="Gene3D" id="3.40.50.150">
    <property type="entry name" value="Vaccinia Virus protein VP39"/>
    <property type="match status" value="1"/>
</dbReference>
<dbReference type="EMBL" id="QQRQ01000006">
    <property type="protein sequence ID" value="RFT06804.1"/>
    <property type="molecule type" value="Genomic_DNA"/>
</dbReference>
<proteinExistence type="predicted"/>
<keyword evidence="2" id="KW-0489">Methyltransferase</keyword>
<dbReference type="GeneID" id="97995085"/>
<comment type="caution">
    <text evidence="2">The sequence shown here is derived from an EMBL/GenBank/DDBJ whole genome shotgun (WGS) entry which is preliminary data.</text>
</comment>
<feature type="domain" description="Methyltransferase small" evidence="1">
    <location>
        <begin position="28"/>
        <end position="156"/>
    </location>
</feature>
<accession>A0A3E2B486</accession>
<organism evidence="2 3">
    <name type="scientific">Evtepia gabavorous</name>
    <dbReference type="NCBI Taxonomy" id="2211183"/>
    <lineage>
        <taxon>Bacteria</taxon>
        <taxon>Bacillati</taxon>
        <taxon>Bacillota</taxon>
        <taxon>Clostridia</taxon>
        <taxon>Eubacteriales</taxon>
        <taxon>Evtepia</taxon>
    </lineage>
</organism>
<dbReference type="PROSITE" id="PS00092">
    <property type="entry name" value="N6_MTASE"/>
    <property type="match status" value="1"/>
</dbReference>
<dbReference type="GO" id="GO:0003676">
    <property type="term" value="F:nucleic acid binding"/>
    <property type="evidence" value="ECO:0007669"/>
    <property type="project" value="InterPro"/>
</dbReference>